<dbReference type="GO" id="GO:0005886">
    <property type="term" value="C:plasma membrane"/>
    <property type="evidence" value="ECO:0007669"/>
    <property type="project" value="UniProtKB-SubCell"/>
</dbReference>
<evidence type="ECO:0000256" key="10">
    <source>
        <dbReference type="ARBA" id="ARBA00023136"/>
    </source>
</evidence>
<dbReference type="FunFam" id="3.40.50.300:FF:000134">
    <property type="entry name" value="Iron-enterobactin ABC transporter ATP-binding protein"/>
    <property type="match status" value="1"/>
</dbReference>
<dbReference type="GO" id="GO:0006826">
    <property type="term" value="P:iron ion transport"/>
    <property type="evidence" value="ECO:0007669"/>
    <property type="project" value="UniProtKB-KW"/>
</dbReference>
<keyword evidence="9" id="KW-0406">Ion transport</keyword>
<evidence type="ECO:0000256" key="2">
    <source>
        <dbReference type="ARBA" id="ARBA00005417"/>
    </source>
</evidence>
<keyword evidence="7 12" id="KW-0067">ATP-binding</keyword>
<keyword evidence="3" id="KW-0813">Transport</keyword>
<keyword evidence="8" id="KW-0408">Iron</keyword>
<reference evidence="12 13" key="1">
    <citation type="submission" date="2018-06" db="EMBL/GenBank/DDBJ databases">
        <authorList>
            <consortium name="Pathogen Informatics"/>
            <person name="Doyle S."/>
        </authorList>
    </citation>
    <scope>NUCLEOTIDE SEQUENCE [LARGE SCALE GENOMIC DNA]</scope>
    <source>
        <strain evidence="12 13">NCTC13465</strain>
    </source>
</reference>
<dbReference type="PROSITE" id="PS50893">
    <property type="entry name" value="ABC_TRANSPORTER_2"/>
    <property type="match status" value="1"/>
</dbReference>
<keyword evidence="10" id="KW-0472">Membrane</keyword>
<dbReference type="Pfam" id="PF00005">
    <property type="entry name" value="ABC_tran"/>
    <property type="match status" value="1"/>
</dbReference>
<dbReference type="AlphaFoldDB" id="A0A2X3F7E6"/>
<dbReference type="SMART" id="SM00382">
    <property type="entry name" value="AAA"/>
    <property type="match status" value="1"/>
</dbReference>
<dbReference type="GO" id="GO:0005524">
    <property type="term" value="F:ATP binding"/>
    <property type="evidence" value="ECO:0007669"/>
    <property type="project" value="UniProtKB-KW"/>
</dbReference>
<dbReference type="InterPro" id="IPR003439">
    <property type="entry name" value="ABC_transporter-like_ATP-bd"/>
</dbReference>
<feature type="domain" description="ABC transporter" evidence="11">
    <location>
        <begin position="3"/>
        <end position="190"/>
    </location>
</feature>
<keyword evidence="5" id="KW-0410">Iron transport</keyword>
<dbReference type="GO" id="GO:0016887">
    <property type="term" value="F:ATP hydrolysis activity"/>
    <property type="evidence" value="ECO:0007669"/>
    <property type="project" value="InterPro"/>
</dbReference>
<evidence type="ECO:0000256" key="1">
    <source>
        <dbReference type="ARBA" id="ARBA00004202"/>
    </source>
</evidence>
<dbReference type="PANTHER" id="PTHR42771:SF12">
    <property type="entry name" value="FE(3+) DICITRATE TRANSPORT ATP-BINDING PROTEIN FECE-RELATED"/>
    <property type="match status" value="1"/>
</dbReference>
<evidence type="ECO:0000256" key="5">
    <source>
        <dbReference type="ARBA" id="ARBA00022496"/>
    </source>
</evidence>
<dbReference type="CDD" id="cd03214">
    <property type="entry name" value="ABC_Iron-Siderophores_B12_Hemin"/>
    <property type="match status" value="1"/>
</dbReference>
<evidence type="ECO:0000256" key="6">
    <source>
        <dbReference type="ARBA" id="ARBA00022741"/>
    </source>
</evidence>
<name>A0A2X3F7E6_KLEPN</name>
<dbReference type="InterPro" id="IPR003593">
    <property type="entry name" value="AAA+_ATPase"/>
</dbReference>
<evidence type="ECO:0000313" key="12">
    <source>
        <dbReference type="EMBL" id="SQC43067.1"/>
    </source>
</evidence>
<keyword evidence="4" id="KW-1003">Cell membrane</keyword>
<evidence type="ECO:0000256" key="4">
    <source>
        <dbReference type="ARBA" id="ARBA00022475"/>
    </source>
</evidence>
<evidence type="ECO:0000256" key="7">
    <source>
        <dbReference type="ARBA" id="ARBA00022840"/>
    </source>
</evidence>
<dbReference type="Gene3D" id="3.40.50.300">
    <property type="entry name" value="P-loop containing nucleotide triphosphate hydrolases"/>
    <property type="match status" value="1"/>
</dbReference>
<dbReference type="InterPro" id="IPR051535">
    <property type="entry name" value="Siderophore_ABC-ATPase"/>
</dbReference>
<proteinExistence type="inferred from homology"/>
<organism evidence="12 13">
    <name type="scientific">Klebsiella pneumoniae</name>
    <dbReference type="NCBI Taxonomy" id="573"/>
    <lineage>
        <taxon>Bacteria</taxon>
        <taxon>Pseudomonadati</taxon>
        <taxon>Pseudomonadota</taxon>
        <taxon>Gammaproteobacteria</taxon>
        <taxon>Enterobacterales</taxon>
        <taxon>Enterobacteriaceae</taxon>
        <taxon>Klebsiella/Raoultella group</taxon>
        <taxon>Klebsiella</taxon>
        <taxon>Klebsiella pneumoniae complex</taxon>
    </lineage>
</organism>
<dbReference type="EMBL" id="UAWQ01000010">
    <property type="protein sequence ID" value="SQC43067.1"/>
    <property type="molecule type" value="Genomic_DNA"/>
</dbReference>
<accession>A0A2X3F7E6</accession>
<protein>
    <submittedName>
        <fullName evidence="12">Iron(III) dicitrate ABC transporter, ATP-binding protein FecE</fullName>
    </submittedName>
</protein>
<dbReference type="PROSITE" id="PS00211">
    <property type="entry name" value="ABC_TRANSPORTER_1"/>
    <property type="match status" value="1"/>
</dbReference>
<dbReference type="SUPFAM" id="SSF52540">
    <property type="entry name" value="P-loop containing nucleoside triphosphate hydrolases"/>
    <property type="match status" value="1"/>
</dbReference>
<dbReference type="InterPro" id="IPR017871">
    <property type="entry name" value="ABC_transporter-like_CS"/>
</dbReference>
<comment type="similarity">
    <text evidence="2">Belongs to the ABC transporter superfamily.</text>
</comment>
<comment type="subcellular location">
    <subcellularLocation>
        <location evidence="1">Cell membrane</location>
        <topology evidence="1">Peripheral membrane protein</topology>
    </subcellularLocation>
</comment>
<evidence type="ECO:0000259" key="11">
    <source>
        <dbReference type="PROSITE" id="PS50893"/>
    </source>
</evidence>
<evidence type="ECO:0000313" key="13">
    <source>
        <dbReference type="Proteomes" id="UP000251721"/>
    </source>
</evidence>
<sequence length="190" mass="21011">MRLRTENLTVSYGAQTVLDGLSLALPAGKITALLGPNGCGKSTLLNCFSRLLTPDSGEILLDEKPIAGFSARQLARRLALLPQHHLSPEGITVRELVSYGRSPWLSLWGRLSAEDNERVNVAMSQTRTRNLADRRLTQLSGGQRQRAFLAMVLAQDTPLILLDEPTTYLDINHQVELMRLMVELKGRGKP</sequence>
<evidence type="ECO:0000256" key="8">
    <source>
        <dbReference type="ARBA" id="ARBA00023004"/>
    </source>
</evidence>
<gene>
    <name evidence="12" type="primary">yusV_3</name>
    <name evidence="12" type="ORF">NCTC13465_01543</name>
</gene>
<dbReference type="InterPro" id="IPR027417">
    <property type="entry name" value="P-loop_NTPase"/>
</dbReference>
<dbReference type="Proteomes" id="UP000251721">
    <property type="component" value="Unassembled WGS sequence"/>
</dbReference>
<dbReference type="PANTHER" id="PTHR42771">
    <property type="entry name" value="IRON(3+)-HYDROXAMATE IMPORT ATP-BINDING PROTEIN FHUC"/>
    <property type="match status" value="1"/>
</dbReference>
<evidence type="ECO:0000256" key="9">
    <source>
        <dbReference type="ARBA" id="ARBA00023065"/>
    </source>
</evidence>
<evidence type="ECO:0000256" key="3">
    <source>
        <dbReference type="ARBA" id="ARBA00022448"/>
    </source>
</evidence>
<keyword evidence="6" id="KW-0547">Nucleotide-binding</keyword>